<comment type="similarity">
    <text evidence="1">Belongs to the peptidase S8 family.</text>
</comment>
<dbReference type="RefSeq" id="WP_163605349.1">
    <property type="nucleotide sequence ID" value="NZ_JAABOO010000001.1"/>
</dbReference>
<proteinExistence type="inferred from homology"/>
<dbReference type="Gene3D" id="3.40.50.200">
    <property type="entry name" value="Peptidase S8/S53 domain"/>
    <property type="match status" value="1"/>
</dbReference>
<name>A0A6P0UMT1_9FLAO</name>
<keyword evidence="2" id="KW-0732">Signal</keyword>
<feature type="domain" description="Peptidase S8/S53" evidence="3">
    <location>
        <begin position="225"/>
        <end position="442"/>
    </location>
</feature>
<sequence>MMKYVISLLFIIGLISKGLSQESLPHAFLKSASKIEFQQIPGGFYLIKSTDIKQFCIKNKAELIQKHQGNFYVIKTTQNITLSSSDVFFEIDNKWKLAPALLSEYQEGLPRSRRKKTRVSVHTLNKDVFKSGWIYNYRNNYVVDVTPAELEQLLENENVSRIDLYRRPRVETPVVENDISVNRINKVHRLYPEINGEDLVVSVKELLFDVNDIDFRNRIRLVGTEAEETEQHASLIGTVIGGGGNSSSRGRGVANAVTLSSSSFLQLFPDDEQILSSNSISVQNHSYGVGIDNQYGNEAAAYDTNTNTLPTILHIFSSGNSGNLTSENGPYAGIPNFANQTGNFKMAKNIITVGAINRDGVIDERSSRGPAYDGRVKPEMVSYAPGGTSDAAALVSGTAILLQQQYQENNNQLPPSSLVKAVLIAGSDDVGPVGIDFLSGYGNLNAGQSIEIMRNDLFIEDRIAASESKDFVISVPANTSLLKIALTWNDPAANPGDQTALVNDLDMSLNNGGNTWLPWVLNSNADINLLSQQAQRAEDHLNNVEFITLDNPAAGSYTITINGTDIAGNGQDFSVAYQFIASDEFSWSFPTSTDALESNIENIVRWDNSFSESTATLEYNLNDTGWQLLDDQVDLQSDLFRWPVEDIGGSARLRMTVGNQQFESENFGISPELLPRVLFNCDEELLLGWSEVPNATAYNVRFLDDRYMEITQTVTDTTALLVKADFQESFFSVEAVFDDVQGKRGRAIDYELQGVDCYFSNFFAFLADDSFVSTTLNLSTSINVSQVIFEKTNGGNTETIAVFDPPFEELSLSFDDPNLISGTNTYRATIILEDGTRIQTDPAEIFIPMENTLILFPNPISAGSDLNVISIGADQTFEIVDLSGRVVEKGEISFINELVDIELRPGFYIFRTIRDGRTVEARKFIVN</sequence>
<dbReference type="AlphaFoldDB" id="A0A6P0UMT1"/>
<reference evidence="4 5" key="1">
    <citation type="submission" date="2020-01" db="EMBL/GenBank/DDBJ databases">
        <title>Leptobacterium flavescens.</title>
        <authorList>
            <person name="Wang G."/>
        </authorList>
    </citation>
    <scope>NUCLEOTIDE SEQUENCE [LARGE SCALE GENOMIC DNA]</scope>
    <source>
        <strain evidence="4 5">KCTC 22160</strain>
    </source>
</reference>
<dbReference type="InterPro" id="IPR008979">
    <property type="entry name" value="Galactose-bd-like_sf"/>
</dbReference>
<dbReference type="InterPro" id="IPR051048">
    <property type="entry name" value="Peptidase_S8/S53_subtilisin"/>
</dbReference>
<dbReference type="Proteomes" id="UP000468581">
    <property type="component" value="Unassembled WGS sequence"/>
</dbReference>
<dbReference type="InterPro" id="IPR000209">
    <property type="entry name" value="Peptidase_S8/S53_dom"/>
</dbReference>
<dbReference type="GO" id="GO:0004252">
    <property type="term" value="F:serine-type endopeptidase activity"/>
    <property type="evidence" value="ECO:0007669"/>
    <property type="project" value="InterPro"/>
</dbReference>
<evidence type="ECO:0000259" key="3">
    <source>
        <dbReference type="Pfam" id="PF00082"/>
    </source>
</evidence>
<dbReference type="EMBL" id="JAABOO010000001">
    <property type="protein sequence ID" value="NER12323.1"/>
    <property type="molecule type" value="Genomic_DNA"/>
</dbReference>
<dbReference type="InterPro" id="IPR026444">
    <property type="entry name" value="Secre_tail"/>
</dbReference>
<gene>
    <name evidence="4" type="ORF">GWK08_02635</name>
</gene>
<dbReference type="SUPFAM" id="SSF52743">
    <property type="entry name" value="Subtilisin-like"/>
    <property type="match status" value="1"/>
</dbReference>
<accession>A0A6P0UMT1</accession>
<protein>
    <submittedName>
        <fullName evidence="4">S8 family serine peptidase</fullName>
    </submittedName>
</protein>
<dbReference type="PANTHER" id="PTHR43399">
    <property type="entry name" value="SUBTILISIN-RELATED"/>
    <property type="match status" value="1"/>
</dbReference>
<dbReference type="PANTHER" id="PTHR43399:SF4">
    <property type="entry name" value="CELL WALL-ASSOCIATED PROTEASE"/>
    <property type="match status" value="1"/>
</dbReference>
<organism evidence="4 5">
    <name type="scientific">Leptobacterium flavescens</name>
    <dbReference type="NCBI Taxonomy" id="472055"/>
    <lineage>
        <taxon>Bacteria</taxon>
        <taxon>Pseudomonadati</taxon>
        <taxon>Bacteroidota</taxon>
        <taxon>Flavobacteriia</taxon>
        <taxon>Flavobacteriales</taxon>
        <taxon>Flavobacteriaceae</taxon>
        <taxon>Leptobacterium</taxon>
    </lineage>
</organism>
<dbReference type="Pfam" id="PF00082">
    <property type="entry name" value="Peptidase_S8"/>
    <property type="match status" value="1"/>
</dbReference>
<keyword evidence="5" id="KW-1185">Reference proteome</keyword>
<dbReference type="GO" id="GO:0006508">
    <property type="term" value="P:proteolysis"/>
    <property type="evidence" value="ECO:0007669"/>
    <property type="project" value="InterPro"/>
</dbReference>
<evidence type="ECO:0000256" key="1">
    <source>
        <dbReference type="ARBA" id="ARBA00011073"/>
    </source>
</evidence>
<dbReference type="InterPro" id="IPR036852">
    <property type="entry name" value="Peptidase_S8/S53_dom_sf"/>
</dbReference>
<evidence type="ECO:0000313" key="4">
    <source>
        <dbReference type="EMBL" id="NER12323.1"/>
    </source>
</evidence>
<comment type="caution">
    <text evidence="4">The sequence shown here is derived from an EMBL/GenBank/DDBJ whole genome shotgun (WGS) entry which is preliminary data.</text>
</comment>
<evidence type="ECO:0000313" key="5">
    <source>
        <dbReference type="Proteomes" id="UP000468581"/>
    </source>
</evidence>
<evidence type="ECO:0000256" key="2">
    <source>
        <dbReference type="ARBA" id="ARBA00022729"/>
    </source>
</evidence>
<dbReference type="Gene3D" id="2.60.120.380">
    <property type="match status" value="1"/>
</dbReference>
<dbReference type="SUPFAM" id="SSF49785">
    <property type="entry name" value="Galactose-binding domain-like"/>
    <property type="match status" value="1"/>
</dbReference>
<dbReference type="NCBIfam" id="TIGR04183">
    <property type="entry name" value="Por_Secre_tail"/>
    <property type="match status" value="1"/>
</dbReference>